<dbReference type="Pfam" id="PF00691">
    <property type="entry name" value="OmpA"/>
    <property type="match status" value="1"/>
</dbReference>
<dbReference type="PROSITE" id="PS51123">
    <property type="entry name" value="OMPA_2"/>
    <property type="match status" value="1"/>
</dbReference>
<evidence type="ECO:0000256" key="4">
    <source>
        <dbReference type="PROSITE-ProRule" id="PRU00473"/>
    </source>
</evidence>
<dbReference type="InterPro" id="IPR036737">
    <property type="entry name" value="OmpA-like_sf"/>
</dbReference>
<organism evidence="6 7">
    <name type="scientific">Vibrio gallaecicus</name>
    <dbReference type="NCBI Taxonomy" id="552386"/>
    <lineage>
        <taxon>Bacteria</taxon>
        <taxon>Pseudomonadati</taxon>
        <taxon>Pseudomonadota</taxon>
        <taxon>Gammaproteobacteria</taxon>
        <taxon>Vibrionales</taxon>
        <taxon>Vibrionaceae</taxon>
        <taxon>Vibrio</taxon>
    </lineage>
</organism>
<dbReference type="InterPro" id="IPR006690">
    <property type="entry name" value="OMPA-like_CS"/>
</dbReference>
<dbReference type="PROSITE" id="PS01068">
    <property type="entry name" value="OMPA_1"/>
    <property type="match status" value="1"/>
</dbReference>
<protein>
    <submittedName>
        <fullName evidence="6">OmpA family protein</fullName>
    </submittedName>
</protein>
<evidence type="ECO:0000313" key="6">
    <source>
        <dbReference type="EMBL" id="MFA0569285.1"/>
    </source>
</evidence>
<proteinExistence type="predicted"/>
<evidence type="ECO:0000256" key="2">
    <source>
        <dbReference type="ARBA" id="ARBA00023136"/>
    </source>
</evidence>
<dbReference type="CDD" id="cd07185">
    <property type="entry name" value="OmpA_C-like"/>
    <property type="match status" value="1"/>
</dbReference>
<accession>A0ABV4NCY3</accession>
<keyword evidence="3" id="KW-0998">Cell outer membrane</keyword>
<evidence type="ECO:0000256" key="3">
    <source>
        <dbReference type="ARBA" id="ARBA00023237"/>
    </source>
</evidence>
<dbReference type="InterPro" id="IPR006665">
    <property type="entry name" value="OmpA-like"/>
</dbReference>
<dbReference type="InterPro" id="IPR050330">
    <property type="entry name" value="Bact_OuterMem_StrucFunc"/>
</dbReference>
<dbReference type="Proteomes" id="UP001570417">
    <property type="component" value="Unassembled WGS sequence"/>
</dbReference>
<dbReference type="SUPFAM" id="SSF103088">
    <property type="entry name" value="OmpA-like"/>
    <property type="match status" value="1"/>
</dbReference>
<gene>
    <name evidence="6" type="ORF">AB4566_13510</name>
</gene>
<dbReference type="EMBL" id="JBFRUW010000049">
    <property type="protein sequence ID" value="MFA0569285.1"/>
    <property type="molecule type" value="Genomic_DNA"/>
</dbReference>
<feature type="domain" description="OmpA-like" evidence="5">
    <location>
        <begin position="69"/>
        <end position="185"/>
    </location>
</feature>
<dbReference type="Gene3D" id="3.30.1330.60">
    <property type="entry name" value="OmpA-like domain"/>
    <property type="match status" value="1"/>
</dbReference>
<evidence type="ECO:0000313" key="7">
    <source>
        <dbReference type="Proteomes" id="UP001570417"/>
    </source>
</evidence>
<evidence type="ECO:0000259" key="5">
    <source>
        <dbReference type="PROSITE" id="PS51123"/>
    </source>
</evidence>
<name>A0ABV4NCY3_9VIBR</name>
<keyword evidence="2 4" id="KW-0472">Membrane</keyword>
<dbReference type="PANTHER" id="PTHR30329">
    <property type="entry name" value="STATOR ELEMENT OF FLAGELLAR MOTOR COMPLEX"/>
    <property type="match status" value="1"/>
</dbReference>
<comment type="subcellular location">
    <subcellularLocation>
        <location evidence="1">Cell outer membrane</location>
    </subcellularLocation>
</comment>
<sequence>MQFESMLETAPKTNYDVLYPDWGAVQQPVQQNAPQKKTIANNYGSHASMGDSLEVFLRQHRIDYELLPGDHIMVKLSDHINFNTGSATPPNYNQWLDILGDYLAKRTDIDVVIEGHTDNTGSDYINDPLSEKRAKQIKARLEKNNVSSSSIYTRGFGEYVPACNNQSSQGKACNRRVELMLIVSN</sequence>
<comment type="caution">
    <text evidence="6">The sequence shown here is derived from an EMBL/GenBank/DDBJ whole genome shotgun (WGS) entry which is preliminary data.</text>
</comment>
<reference evidence="6 7" key="1">
    <citation type="journal article" date="2024" name="ISME J.">
        <title>Tailless and filamentous prophages are predominant in marine Vibrio.</title>
        <authorList>
            <person name="Steensen K."/>
            <person name="Seneca J."/>
            <person name="Bartlau N."/>
            <person name="Yu X.A."/>
            <person name="Hussain F.A."/>
            <person name="Polz M.F."/>
        </authorList>
    </citation>
    <scope>NUCLEOTIDE SEQUENCE [LARGE SCALE GENOMIC DNA]</scope>
    <source>
        <strain evidence="6 7">10N.222.51.A1</strain>
    </source>
</reference>
<keyword evidence="7" id="KW-1185">Reference proteome</keyword>
<dbReference type="InterPro" id="IPR006664">
    <property type="entry name" value="OMP_bac"/>
</dbReference>
<evidence type="ECO:0000256" key="1">
    <source>
        <dbReference type="ARBA" id="ARBA00004442"/>
    </source>
</evidence>
<dbReference type="PANTHER" id="PTHR30329:SF21">
    <property type="entry name" value="LIPOPROTEIN YIAD-RELATED"/>
    <property type="match status" value="1"/>
</dbReference>
<dbReference type="PRINTS" id="PR01021">
    <property type="entry name" value="OMPADOMAIN"/>
</dbReference>